<proteinExistence type="predicted"/>
<evidence type="ECO:0000313" key="2">
    <source>
        <dbReference type="Proteomes" id="UP000018719"/>
    </source>
</evidence>
<protein>
    <submittedName>
        <fullName evidence="1">Uncharacterized protein</fullName>
    </submittedName>
</protein>
<dbReference type="EMBL" id="AHMM02000025">
    <property type="protein sequence ID" value="EQA34694.1"/>
    <property type="molecule type" value="Genomic_DNA"/>
</dbReference>
<comment type="caution">
    <text evidence="1">The sequence shown here is derived from an EMBL/GenBank/DDBJ whole genome shotgun (WGS) entry which is preliminary data.</text>
</comment>
<dbReference type="Proteomes" id="UP000018719">
    <property type="component" value="Unassembled WGS sequence"/>
</dbReference>
<organism evidence="1 2">
    <name type="scientific">Leptospira inadai serovar Lyme str. 10</name>
    <dbReference type="NCBI Taxonomy" id="1049790"/>
    <lineage>
        <taxon>Bacteria</taxon>
        <taxon>Pseudomonadati</taxon>
        <taxon>Spirochaetota</taxon>
        <taxon>Spirochaetia</taxon>
        <taxon>Leptospirales</taxon>
        <taxon>Leptospiraceae</taxon>
        <taxon>Leptospira</taxon>
    </lineage>
</organism>
<evidence type="ECO:0000313" key="1">
    <source>
        <dbReference type="EMBL" id="EQA34694.1"/>
    </source>
</evidence>
<name>V6HQI7_9LEPT</name>
<gene>
    <name evidence="1" type="ORF">LEP1GSC047_1637</name>
</gene>
<dbReference type="STRING" id="1049790.LEP1GSC047_1637"/>
<reference evidence="1 2" key="1">
    <citation type="submission" date="2013-05" db="EMBL/GenBank/DDBJ databases">
        <authorList>
            <person name="Harkins D.M."/>
            <person name="Durkin A.S."/>
            <person name="Brinkac L.M."/>
            <person name="Haft D.H."/>
            <person name="Selengut J.D."/>
            <person name="Sanka R."/>
            <person name="DePew J."/>
            <person name="Purushe J."/>
            <person name="Hartskeerl R.A."/>
            <person name="Ahmed A."/>
            <person name="van der Linden H."/>
            <person name="Goris M.G.A."/>
            <person name="Vinetz J.M."/>
            <person name="Sutton G.G."/>
            <person name="Nierman W.C."/>
            <person name="Fouts D.E."/>
        </authorList>
    </citation>
    <scope>NUCLEOTIDE SEQUENCE [LARGE SCALE GENOMIC DNA]</scope>
    <source>
        <strain evidence="1 2">10</strain>
    </source>
</reference>
<accession>V6HQI7</accession>
<dbReference type="AlphaFoldDB" id="V6HQI7"/>
<sequence length="326" mass="37218">MIMRTTETTERSCEVGILISKPCPVNCRTNLRKNISAVHHSEAGCLAHEKLEQFLEGKNSLTVGASAFHQSPSEILERFSSESEIGFELVGYFLMISSPEQVQATVFEMSNVLLYRIVKEEFKLFLDLRTERRAAKAIVNFLDSKMVQYWKSLPVDRVSDFIVYCVREKNDSQFAAQFLHLLPADFLLTLKEKTGLTDLEEKRLFAGLEEGIYEFPIQVPDIYPLLLKIFADDPEISLVLSTMEALVDRKKVLVNAGDSVLRLLQDKENKNAHQAVLDYLHSLDQDAALEILSMLQENGHLSFSEKDLLSSYIKREGDFRRGFSRR</sequence>